<gene>
    <name evidence="1" type="ORF">RPERSI_LOCUS12797</name>
</gene>
<feature type="non-terminal residue" evidence="1">
    <location>
        <position position="1"/>
    </location>
</feature>
<name>A0ACA9Q5B6_9GLOM</name>
<evidence type="ECO:0000313" key="2">
    <source>
        <dbReference type="Proteomes" id="UP000789920"/>
    </source>
</evidence>
<dbReference type="EMBL" id="CAJVQC010027763">
    <property type="protein sequence ID" value="CAG8737393.1"/>
    <property type="molecule type" value="Genomic_DNA"/>
</dbReference>
<sequence length="45" mass="5269">VNRLIISRSSLKNFLVNCKIATRDSIQRKKLIYPRLGHLINEVTF</sequence>
<proteinExistence type="predicted"/>
<evidence type="ECO:0000313" key="1">
    <source>
        <dbReference type="EMBL" id="CAG8737393.1"/>
    </source>
</evidence>
<reference evidence="1" key="1">
    <citation type="submission" date="2021-06" db="EMBL/GenBank/DDBJ databases">
        <authorList>
            <person name="Kallberg Y."/>
            <person name="Tangrot J."/>
            <person name="Rosling A."/>
        </authorList>
    </citation>
    <scope>NUCLEOTIDE SEQUENCE</scope>
    <source>
        <strain evidence="1">MA461A</strain>
    </source>
</reference>
<comment type="caution">
    <text evidence="1">The sequence shown here is derived from an EMBL/GenBank/DDBJ whole genome shotgun (WGS) entry which is preliminary data.</text>
</comment>
<keyword evidence="2" id="KW-1185">Reference proteome</keyword>
<dbReference type="Proteomes" id="UP000789920">
    <property type="component" value="Unassembled WGS sequence"/>
</dbReference>
<protein>
    <submittedName>
        <fullName evidence="1">6933_t:CDS:1</fullName>
    </submittedName>
</protein>
<organism evidence="1 2">
    <name type="scientific">Racocetra persica</name>
    <dbReference type="NCBI Taxonomy" id="160502"/>
    <lineage>
        <taxon>Eukaryota</taxon>
        <taxon>Fungi</taxon>
        <taxon>Fungi incertae sedis</taxon>
        <taxon>Mucoromycota</taxon>
        <taxon>Glomeromycotina</taxon>
        <taxon>Glomeromycetes</taxon>
        <taxon>Diversisporales</taxon>
        <taxon>Gigasporaceae</taxon>
        <taxon>Racocetra</taxon>
    </lineage>
</organism>
<accession>A0ACA9Q5B6</accession>